<dbReference type="Proteomes" id="UP001465668">
    <property type="component" value="Unassembled WGS sequence"/>
</dbReference>
<dbReference type="PANTHER" id="PTHR43364:SF15">
    <property type="entry name" value="ARYL-ALCOHOL DEHYDROGENASE AAD16-RELATED"/>
    <property type="match status" value="1"/>
</dbReference>
<evidence type="ECO:0000313" key="3">
    <source>
        <dbReference type="EMBL" id="KAK9770534.1"/>
    </source>
</evidence>
<dbReference type="Pfam" id="PF00248">
    <property type="entry name" value="Aldo_ket_red"/>
    <property type="match status" value="2"/>
</dbReference>
<dbReference type="Gene3D" id="3.20.20.100">
    <property type="entry name" value="NADP-dependent oxidoreductase domain"/>
    <property type="match status" value="1"/>
</dbReference>
<dbReference type="PANTHER" id="PTHR43364">
    <property type="entry name" value="NADH-SPECIFIC METHYLGLYOXAL REDUCTASE-RELATED"/>
    <property type="match status" value="1"/>
</dbReference>
<keyword evidence="4" id="KW-1185">Reference proteome</keyword>
<evidence type="ECO:0000256" key="1">
    <source>
        <dbReference type="ARBA" id="ARBA00023002"/>
    </source>
</evidence>
<dbReference type="SUPFAM" id="SSF51430">
    <property type="entry name" value="NAD(P)-linked oxidoreductase"/>
    <property type="match status" value="1"/>
</dbReference>
<gene>
    <name evidence="3" type="ORF">SCAR479_12805</name>
</gene>
<reference evidence="3 4" key="1">
    <citation type="submission" date="2024-02" db="EMBL/GenBank/DDBJ databases">
        <title>First draft genome assembly of two strains of Seiridium cardinale.</title>
        <authorList>
            <person name="Emiliani G."/>
            <person name="Scali E."/>
        </authorList>
    </citation>
    <scope>NUCLEOTIDE SEQUENCE [LARGE SCALE GENOMIC DNA]</scope>
    <source>
        <strain evidence="3 4">BM-138-000479</strain>
    </source>
</reference>
<sequence length="187" mass="21149">MGEEESLVIKAAYDQGINTWDTADTYSNGDSEIILGKALKKYNIVRSKVVIMSKIFSPVMDEDLRPASVADGPFVNQMGLSCKSIFEAVGRCLQRLGTDYTGRLNFLVLKHSALLNDFTDVLQIHRLNRETTPEEIMRVLHEVVMSGKVRCMGASTMYTWEFVRLQYIAKMNGWTECVSIQPPYNLL</sequence>
<keyword evidence="1" id="KW-0560">Oxidoreductase</keyword>
<feature type="domain" description="NADP-dependent oxidoreductase" evidence="2">
    <location>
        <begin position="8"/>
        <end position="102"/>
    </location>
</feature>
<dbReference type="InterPro" id="IPR050523">
    <property type="entry name" value="AKR_Detox_Biosynth"/>
</dbReference>
<dbReference type="InterPro" id="IPR036812">
    <property type="entry name" value="NAD(P)_OxRdtase_dom_sf"/>
</dbReference>
<dbReference type="InterPro" id="IPR023210">
    <property type="entry name" value="NADP_OxRdtase_dom"/>
</dbReference>
<evidence type="ECO:0000259" key="2">
    <source>
        <dbReference type="Pfam" id="PF00248"/>
    </source>
</evidence>
<evidence type="ECO:0000313" key="4">
    <source>
        <dbReference type="Proteomes" id="UP001465668"/>
    </source>
</evidence>
<comment type="caution">
    <text evidence="3">The sequence shown here is derived from an EMBL/GenBank/DDBJ whole genome shotgun (WGS) entry which is preliminary data.</text>
</comment>
<name>A0ABR2X9T7_9PEZI</name>
<feature type="domain" description="NADP-dependent oxidoreductase" evidence="2">
    <location>
        <begin position="117"/>
        <end position="187"/>
    </location>
</feature>
<accession>A0ABR2X9T7</accession>
<protein>
    <submittedName>
        <fullName evidence="3">Aryl-alcohol dehydrogenase</fullName>
    </submittedName>
</protein>
<dbReference type="EMBL" id="JARVKM010000091">
    <property type="protein sequence ID" value="KAK9770534.1"/>
    <property type="molecule type" value="Genomic_DNA"/>
</dbReference>
<proteinExistence type="predicted"/>
<organism evidence="3 4">
    <name type="scientific">Seiridium cardinale</name>
    <dbReference type="NCBI Taxonomy" id="138064"/>
    <lineage>
        <taxon>Eukaryota</taxon>
        <taxon>Fungi</taxon>
        <taxon>Dikarya</taxon>
        <taxon>Ascomycota</taxon>
        <taxon>Pezizomycotina</taxon>
        <taxon>Sordariomycetes</taxon>
        <taxon>Xylariomycetidae</taxon>
        <taxon>Amphisphaeriales</taxon>
        <taxon>Sporocadaceae</taxon>
        <taxon>Seiridium</taxon>
    </lineage>
</organism>